<evidence type="ECO:0000313" key="8">
    <source>
        <dbReference type="Proteomes" id="UP000292052"/>
    </source>
</evidence>
<evidence type="ECO:0000256" key="4">
    <source>
        <dbReference type="ARBA" id="ARBA00022729"/>
    </source>
</evidence>
<proteinExistence type="inferred from homology"/>
<dbReference type="InterPro" id="IPR022049">
    <property type="entry name" value="FAM69_kinase_dom"/>
</dbReference>
<keyword evidence="5" id="KW-0472">Membrane</keyword>
<reference evidence="7 8" key="1">
    <citation type="submission" date="2017-03" db="EMBL/GenBank/DDBJ databases">
        <title>Genome of the blue death feigning beetle - Asbolus verrucosus.</title>
        <authorList>
            <person name="Rider S.D."/>
        </authorList>
    </citation>
    <scope>NUCLEOTIDE SEQUENCE [LARGE SCALE GENOMIC DNA]</scope>
    <source>
        <strain evidence="7">Butters</strain>
        <tissue evidence="7">Head and leg muscle</tissue>
    </source>
</reference>
<protein>
    <submittedName>
        <fullName evidence="7">Deleted in autism protein 1-like</fullName>
    </submittedName>
</protein>
<dbReference type="STRING" id="1661398.A0A482VNB9"/>
<dbReference type="AlphaFoldDB" id="A0A482VNB9"/>
<keyword evidence="4" id="KW-0732">Signal</keyword>
<evidence type="ECO:0000256" key="3">
    <source>
        <dbReference type="ARBA" id="ARBA00022525"/>
    </source>
</evidence>
<evidence type="ECO:0000256" key="5">
    <source>
        <dbReference type="SAM" id="Phobius"/>
    </source>
</evidence>
<keyword evidence="5" id="KW-0812">Transmembrane</keyword>
<evidence type="ECO:0000256" key="1">
    <source>
        <dbReference type="ARBA" id="ARBA00004613"/>
    </source>
</evidence>
<comment type="similarity">
    <text evidence="2">Belongs to the DIPK family.</text>
</comment>
<dbReference type="PANTHER" id="PTHR32073">
    <property type="entry name" value="GH11358P"/>
    <property type="match status" value="1"/>
</dbReference>
<dbReference type="InterPro" id="IPR020519">
    <property type="entry name" value="DIPK2A/B"/>
</dbReference>
<feature type="transmembrane region" description="Helical" evidence="5">
    <location>
        <begin position="7"/>
        <end position="25"/>
    </location>
</feature>
<feature type="domain" description="FAM69 protein-kinase" evidence="6">
    <location>
        <begin position="145"/>
        <end position="333"/>
    </location>
</feature>
<sequence length="359" mass="40942">MKDARMSWRAIFSIISTIAGIYIGFLTQKPVSSLCDPTECPYCYGDDLCGDVEENKINLRYGSFSDAFNNLFGVKNVYFADYGGVKVVLKKLGHRSELARMTKKASEVKIFEQLNSAGGALKACDPETSELLVEKSRRSFGLEQLWSVLQINSEPLILRIFERQDDWPVPELYGACGLLIVEEHCGQPLNNFRTSDWHDRAFLALQLVEAAVNFTRKHADFRMYLTDISPDNIAVDDDFNLCFIDLENVILKQKLADEDSVHYSEHFDEDDFVYDEGAVCQSSMSDHNVYAVCRLLLSRRAPWPMMRNGLLHSAPPNVVVRYDELFALIEECVDSDEKLSRFYIAEELIRLLKEATESH</sequence>
<dbReference type="SUPFAM" id="SSF56112">
    <property type="entry name" value="Protein kinase-like (PK-like)"/>
    <property type="match status" value="1"/>
</dbReference>
<comment type="caution">
    <text evidence="7">The sequence shown here is derived from an EMBL/GenBank/DDBJ whole genome shotgun (WGS) entry which is preliminary data.</text>
</comment>
<dbReference type="PANTHER" id="PTHR32073:SF7">
    <property type="entry name" value="GH11358P"/>
    <property type="match status" value="1"/>
</dbReference>
<comment type="subcellular location">
    <subcellularLocation>
        <location evidence="1">Secreted</location>
    </subcellularLocation>
</comment>
<organism evidence="7 8">
    <name type="scientific">Asbolus verrucosus</name>
    <name type="common">Desert ironclad beetle</name>
    <dbReference type="NCBI Taxonomy" id="1661398"/>
    <lineage>
        <taxon>Eukaryota</taxon>
        <taxon>Metazoa</taxon>
        <taxon>Ecdysozoa</taxon>
        <taxon>Arthropoda</taxon>
        <taxon>Hexapoda</taxon>
        <taxon>Insecta</taxon>
        <taxon>Pterygota</taxon>
        <taxon>Neoptera</taxon>
        <taxon>Endopterygota</taxon>
        <taxon>Coleoptera</taxon>
        <taxon>Polyphaga</taxon>
        <taxon>Cucujiformia</taxon>
        <taxon>Tenebrionidae</taxon>
        <taxon>Pimeliinae</taxon>
        <taxon>Asbolus</taxon>
    </lineage>
</organism>
<keyword evidence="3" id="KW-0964">Secreted</keyword>
<gene>
    <name evidence="7" type="ORF">BDFB_009319</name>
</gene>
<name>A0A482VNB9_ASBVE</name>
<evidence type="ECO:0000256" key="2">
    <source>
        <dbReference type="ARBA" id="ARBA00006338"/>
    </source>
</evidence>
<dbReference type="GO" id="GO:0005576">
    <property type="term" value="C:extracellular region"/>
    <property type="evidence" value="ECO:0007669"/>
    <property type="project" value="UniProtKB-SubCell"/>
</dbReference>
<dbReference type="EMBL" id="QDEB01084216">
    <property type="protein sequence ID" value="RZC33959.1"/>
    <property type="molecule type" value="Genomic_DNA"/>
</dbReference>
<keyword evidence="8" id="KW-1185">Reference proteome</keyword>
<evidence type="ECO:0000313" key="7">
    <source>
        <dbReference type="EMBL" id="RZC33959.1"/>
    </source>
</evidence>
<keyword evidence="5" id="KW-1133">Transmembrane helix</keyword>
<dbReference type="OrthoDB" id="10035316at2759"/>
<dbReference type="Pfam" id="PF12260">
    <property type="entry name" value="PIP49_C"/>
    <property type="match status" value="1"/>
</dbReference>
<dbReference type="Proteomes" id="UP000292052">
    <property type="component" value="Unassembled WGS sequence"/>
</dbReference>
<dbReference type="InterPro" id="IPR011009">
    <property type="entry name" value="Kinase-like_dom_sf"/>
</dbReference>
<evidence type="ECO:0000259" key="6">
    <source>
        <dbReference type="Pfam" id="PF12260"/>
    </source>
</evidence>
<accession>A0A482VNB9</accession>